<dbReference type="SMART" id="SM00175">
    <property type="entry name" value="RAB"/>
    <property type="match status" value="1"/>
</dbReference>
<dbReference type="CDD" id="cd00154">
    <property type="entry name" value="Rab"/>
    <property type="match status" value="1"/>
</dbReference>
<evidence type="ECO:0000313" key="5">
    <source>
        <dbReference type="EMBL" id="KAK9404435.1"/>
    </source>
</evidence>
<evidence type="ECO:0000256" key="2">
    <source>
        <dbReference type="ARBA" id="ARBA00023134"/>
    </source>
</evidence>
<dbReference type="PROSITE" id="PS51419">
    <property type="entry name" value="RAB"/>
    <property type="match status" value="1"/>
</dbReference>
<keyword evidence="6" id="KW-1185">Reference proteome</keyword>
<dbReference type="PROSITE" id="PS51421">
    <property type="entry name" value="RAS"/>
    <property type="match status" value="1"/>
</dbReference>
<feature type="coiled-coil region" evidence="4">
    <location>
        <begin position="86"/>
        <end position="117"/>
    </location>
</feature>
<keyword evidence="3" id="KW-0449">Lipoprotein</keyword>
<dbReference type="InterPro" id="IPR050227">
    <property type="entry name" value="Rab"/>
</dbReference>
<dbReference type="SMART" id="SM00173">
    <property type="entry name" value="RAS"/>
    <property type="match status" value="1"/>
</dbReference>
<dbReference type="Gene3D" id="3.40.50.300">
    <property type="entry name" value="P-loop containing nucleotide triphosphate hydrolases"/>
    <property type="match status" value="1"/>
</dbReference>
<gene>
    <name evidence="5" type="ORF">NXF25_009262</name>
</gene>
<name>A0AAW1BQH9_CROAD</name>
<dbReference type="SUPFAM" id="SSF52540">
    <property type="entry name" value="P-loop containing nucleoside triphosphate hydrolases"/>
    <property type="match status" value="1"/>
</dbReference>
<comment type="caution">
    <text evidence="5">The sequence shown here is derived from an EMBL/GenBank/DDBJ whole genome shotgun (WGS) entry which is preliminary data.</text>
</comment>
<dbReference type="SMART" id="SM00174">
    <property type="entry name" value="RHO"/>
    <property type="match status" value="1"/>
</dbReference>
<dbReference type="PRINTS" id="PR00449">
    <property type="entry name" value="RASTRNSFRMNG"/>
</dbReference>
<dbReference type="InterPro" id="IPR001806">
    <property type="entry name" value="Small_GTPase"/>
</dbReference>
<dbReference type="FunFam" id="3.40.50.300:FF:001129">
    <property type="entry name" value="ras-related protein Rab-44 isoform X2"/>
    <property type="match status" value="1"/>
</dbReference>
<keyword evidence="1" id="KW-0547">Nucleotide-binding</keyword>
<dbReference type="InterPro" id="IPR005225">
    <property type="entry name" value="Small_GTP-bd"/>
</dbReference>
<evidence type="ECO:0000256" key="4">
    <source>
        <dbReference type="SAM" id="Coils"/>
    </source>
</evidence>
<evidence type="ECO:0000256" key="1">
    <source>
        <dbReference type="ARBA" id="ARBA00022741"/>
    </source>
</evidence>
<accession>A0AAW1BQH9</accession>
<dbReference type="Proteomes" id="UP001474421">
    <property type="component" value="Unassembled WGS sequence"/>
</dbReference>
<keyword evidence="2" id="KW-0342">GTP-binding</keyword>
<reference evidence="5 6" key="1">
    <citation type="journal article" date="2024" name="Proc. Natl. Acad. Sci. U.S.A.">
        <title>The genetic regulatory architecture and epigenomic basis for age-related changes in rattlesnake venom.</title>
        <authorList>
            <person name="Hogan M.P."/>
            <person name="Holding M.L."/>
            <person name="Nystrom G.S."/>
            <person name="Colston T.J."/>
            <person name="Bartlett D.A."/>
            <person name="Mason A.J."/>
            <person name="Ellsworth S.A."/>
            <person name="Rautsaw R.M."/>
            <person name="Lawrence K.C."/>
            <person name="Strickland J.L."/>
            <person name="He B."/>
            <person name="Fraser P."/>
            <person name="Margres M.J."/>
            <person name="Gilbert D.M."/>
            <person name="Gibbs H.L."/>
            <person name="Parkinson C.L."/>
            <person name="Rokyta D.R."/>
        </authorList>
    </citation>
    <scope>NUCLEOTIDE SEQUENCE [LARGE SCALE GENOMIC DNA]</scope>
    <source>
        <strain evidence="5">DRR0105</strain>
    </source>
</reference>
<evidence type="ECO:0000313" key="6">
    <source>
        <dbReference type="Proteomes" id="UP001474421"/>
    </source>
</evidence>
<dbReference type="AlphaFoldDB" id="A0AAW1BQH9"/>
<dbReference type="InterPro" id="IPR027417">
    <property type="entry name" value="P-loop_NTPase"/>
</dbReference>
<keyword evidence="4" id="KW-0175">Coiled coil</keyword>
<protein>
    <submittedName>
        <fullName evidence="5">Ras-related protein Rab-44</fullName>
    </submittedName>
</protein>
<dbReference type="NCBIfam" id="TIGR00231">
    <property type="entry name" value="small_GTP"/>
    <property type="match status" value="1"/>
</dbReference>
<dbReference type="EMBL" id="JAOTOJ010000003">
    <property type="protein sequence ID" value="KAK9404435.1"/>
    <property type="molecule type" value="Genomic_DNA"/>
</dbReference>
<dbReference type="GO" id="GO:0003924">
    <property type="term" value="F:GTPase activity"/>
    <property type="evidence" value="ECO:0007669"/>
    <property type="project" value="InterPro"/>
</dbReference>
<dbReference type="Pfam" id="PF00071">
    <property type="entry name" value="Ras"/>
    <property type="match status" value="1"/>
</dbReference>
<proteinExistence type="predicted"/>
<sequence length="432" mass="50341">MKATSTLFLEEINSEEKKHFESFINQLGADNVFEDKSEIWKIWVQLWEAEPHLLGNLKEFLAKMTHFIKEAEHEKEKIRLLLKIQISDHNKKVQTLYEEMEQQIEREKQKLQNESKTRSQLHYMAMQQELDVREQEIQHSLIVQKELETQLLRLKEKQLVASTQAQQLQQIKSSLENQLQQTVHQLQKIETCLDVMKDRISQLYSEGRDRQREGDTNKVLHSVQDPVNFNEMICSQQEVKMEYILNEDKMDSSIQQTSDDVTSMTEPDVEATKVTATIGMDYRIKNLFLDSRCFALRLWDTAGQERYHSVTKQFFRKADGVVLMYDITSEYSFIDVRYWLNCVQEGAGAGVVVLLLGNKMDCSVERRVSVDNGAYLAKVYGLPFYECSAASGYNVTESIVQLVRLMKTQEDQLKKKALDLPVQLKNKRSCCL</sequence>
<organism evidence="5 6">
    <name type="scientific">Crotalus adamanteus</name>
    <name type="common">Eastern diamondback rattlesnake</name>
    <dbReference type="NCBI Taxonomy" id="8729"/>
    <lineage>
        <taxon>Eukaryota</taxon>
        <taxon>Metazoa</taxon>
        <taxon>Chordata</taxon>
        <taxon>Craniata</taxon>
        <taxon>Vertebrata</taxon>
        <taxon>Euteleostomi</taxon>
        <taxon>Lepidosauria</taxon>
        <taxon>Squamata</taxon>
        <taxon>Bifurcata</taxon>
        <taxon>Unidentata</taxon>
        <taxon>Episquamata</taxon>
        <taxon>Toxicofera</taxon>
        <taxon>Serpentes</taxon>
        <taxon>Colubroidea</taxon>
        <taxon>Viperidae</taxon>
        <taxon>Crotalinae</taxon>
        <taxon>Crotalus</taxon>
    </lineage>
</organism>
<dbReference type="GO" id="GO:0005525">
    <property type="term" value="F:GTP binding"/>
    <property type="evidence" value="ECO:0007669"/>
    <property type="project" value="UniProtKB-KW"/>
</dbReference>
<dbReference type="PANTHER" id="PTHR47977">
    <property type="entry name" value="RAS-RELATED PROTEIN RAB"/>
    <property type="match status" value="1"/>
</dbReference>
<evidence type="ECO:0000256" key="3">
    <source>
        <dbReference type="ARBA" id="ARBA00023288"/>
    </source>
</evidence>